<comment type="caution">
    <text evidence="2">The sequence shown here is derived from an EMBL/GenBank/DDBJ whole genome shotgun (WGS) entry which is preliminary data.</text>
</comment>
<dbReference type="InterPro" id="IPR052184">
    <property type="entry name" value="SDR_enzymes"/>
</dbReference>
<evidence type="ECO:0000313" key="3">
    <source>
        <dbReference type="Proteomes" id="UP001149821"/>
    </source>
</evidence>
<dbReference type="Gene3D" id="3.40.50.720">
    <property type="entry name" value="NAD(P)-binding Rossmann-like Domain"/>
    <property type="match status" value="1"/>
</dbReference>
<dbReference type="EMBL" id="JAJUBB010000002">
    <property type="protein sequence ID" value="MDD1780175.1"/>
    <property type="molecule type" value="Genomic_DNA"/>
</dbReference>
<dbReference type="Pfam" id="PF00106">
    <property type="entry name" value="adh_short"/>
    <property type="match status" value="1"/>
</dbReference>
<dbReference type="InterPro" id="IPR036291">
    <property type="entry name" value="NAD(P)-bd_dom_sf"/>
</dbReference>
<keyword evidence="3" id="KW-1185">Reference proteome</keyword>
<evidence type="ECO:0000256" key="1">
    <source>
        <dbReference type="RuleBase" id="RU000363"/>
    </source>
</evidence>
<evidence type="ECO:0000313" key="2">
    <source>
        <dbReference type="EMBL" id="MDD1780175.1"/>
    </source>
</evidence>
<dbReference type="InterPro" id="IPR002347">
    <property type="entry name" value="SDR_fam"/>
</dbReference>
<proteinExistence type="inferred from homology"/>
<protein>
    <submittedName>
        <fullName evidence="2">SDR family oxidoreductase</fullName>
    </submittedName>
</protein>
<sequence length="227" mass="24710">MNHVLVTGAGRGIGLEMVKQLLKRGDFVLATFRGTEPPPSLLSLACANLEFHPLRVTHAKDIETLAETLEGRTIDLLINNAGIIGPKHQAYNDMDVSGWLETFEINTIAPLMITTALIPNLTLSSNPRVITISSQMGALNRDAKGMLAYRSSKAAVNKVMQVLSLELKEQGITVCPVHPGWVKTDMGGDKADITTQESADGILALADRLSIENSGTFFTWEGNFHEW</sequence>
<reference evidence="2" key="1">
    <citation type="submission" date="2021-12" db="EMBL/GenBank/DDBJ databases">
        <title>Enterovibrio ZSDZ35 sp. nov. and Enterovibrio ZSDZ42 sp. nov., isolated from coastal seawater in Qingdao.</title>
        <authorList>
            <person name="Zhang P."/>
        </authorList>
    </citation>
    <scope>NUCLEOTIDE SEQUENCE</scope>
    <source>
        <strain evidence="2">ZSDZ35</strain>
    </source>
</reference>
<dbReference type="SUPFAM" id="SSF51735">
    <property type="entry name" value="NAD(P)-binding Rossmann-fold domains"/>
    <property type="match status" value="1"/>
</dbReference>
<dbReference type="CDD" id="cd05325">
    <property type="entry name" value="carb_red_sniffer_like_SDR_c"/>
    <property type="match status" value="1"/>
</dbReference>
<gene>
    <name evidence="2" type="ORF">LRP49_03080</name>
</gene>
<dbReference type="PANTHER" id="PTHR45458">
    <property type="entry name" value="SHORT-CHAIN DEHYDROGENASE/REDUCTASE SDR"/>
    <property type="match status" value="1"/>
</dbReference>
<dbReference type="PRINTS" id="PR00081">
    <property type="entry name" value="GDHRDH"/>
</dbReference>
<dbReference type="Proteomes" id="UP001149821">
    <property type="component" value="Unassembled WGS sequence"/>
</dbReference>
<organism evidence="2 3">
    <name type="scientific">Enterovibrio qingdaonensis</name>
    <dbReference type="NCBI Taxonomy" id="2899818"/>
    <lineage>
        <taxon>Bacteria</taxon>
        <taxon>Pseudomonadati</taxon>
        <taxon>Pseudomonadota</taxon>
        <taxon>Gammaproteobacteria</taxon>
        <taxon>Vibrionales</taxon>
        <taxon>Vibrionaceae</taxon>
        <taxon>Enterovibrio</taxon>
    </lineage>
</organism>
<accession>A0ABT5QGS4</accession>
<dbReference type="PRINTS" id="PR00080">
    <property type="entry name" value="SDRFAMILY"/>
</dbReference>
<name>A0ABT5QGS4_9GAMM</name>
<dbReference type="RefSeq" id="WP_274140138.1">
    <property type="nucleotide sequence ID" value="NZ_JAJUBB010000002.1"/>
</dbReference>
<dbReference type="PANTHER" id="PTHR45458:SF1">
    <property type="entry name" value="SHORT CHAIN DEHYDROGENASE"/>
    <property type="match status" value="1"/>
</dbReference>
<comment type="similarity">
    <text evidence="1">Belongs to the short-chain dehydrogenases/reductases (SDR) family.</text>
</comment>